<gene>
    <name evidence="1" type="ORF">C8D88_105409</name>
</gene>
<accession>A0A316I091</accession>
<organism evidence="1 2">
    <name type="scientific">Lentzea atacamensis</name>
    <dbReference type="NCBI Taxonomy" id="531938"/>
    <lineage>
        <taxon>Bacteria</taxon>
        <taxon>Bacillati</taxon>
        <taxon>Actinomycetota</taxon>
        <taxon>Actinomycetes</taxon>
        <taxon>Pseudonocardiales</taxon>
        <taxon>Pseudonocardiaceae</taxon>
        <taxon>Lentzea</taxon>
    </lineage>
</organism>
<evidence type="ECO:0000313" key="1">
    <source>
        <dbReference type="EMBL" id="PWK86366.1"/>
    </source>
</evidence>
<dbReference type="Proteomes" id="UP000246005">
    <property type="component" value="Unassembled WGS sequence"/>
</dbReference>
<dbReference type="AlphaFoldDB" id="A0A316I091"/>
<sequence length="112" mass="12694">MGMRMTLEQERNYERQVDQLRALVNGMPRFELQEVDGRPVVVDSRLGDEGVQIRIEGSGQLEACRYLVHINYYALIKLLGLLDSVRGTKVHGHAACFLDALRLDEALGLPER</sequence>
<proteinExistence type="predicted"/>
<name>A0A316I091_9PSEU</name>
<comment type="caution">
    <text evidence="1">The sequence shown here is derived from an EMBL/GenBank/DDBJ whole genome shotgun (WGS) entry which is preliminary data.</text>
</comment>
<dbReference type="EMBL" id="QGHB01000005">
    <property type="protein sequence ID" value="PWK86366.1"/>
    <property type="molecule type" value="Genomic_DNA"/>
</dbReference>
<protein>
    <submittedName>
        <fullName evidence="1">Uncharacterized protein</fullName>
    </submittedName>
</protein>
<reference evidence="1 2" key="1">
    <citation type="submission" date="2018-05" db="EMBL/GenBank/DDBJ databases">
        <title>Genomic Encyclopedia of Type Strains, Phase IV (KMG-IV): sequencing the most valuable type-strain genomes for metagenomic binning, comparative biology and taxonomic classification.</title>
        <authorList>
            <person name="Goeker M."/>
        </authorList>
    </citation>
    <scope>NUCLEOTIDE SEQUENCE [LARGE SCALE GENOMIC DNA]</scope>
    <source>
        <strain evidence="1 2">DSM 45480</strain>
    </source>
</reference>
<evidence type="ECO:0000313" key="2">
    <source>
        <dbReference type="Proteomes" id="UP000246005"/>
    </source>
</evidence>